<dbReference type="EMBL" id="KV454005">
    <property type="protein sequence ID" value="ODQ45396.1"/>
    <property type="molecule type" value="Genomic_DNA"/>
</dbReference>
<evidence type="ECO:0000256" key="1">
    <source>
        <dbReference type="ARBA" id="ARBA00005945"/>
    </source>
</evidence>
<feature type="domain" description="Calcineurin-like phosphoesterase" evidence="5">
    <location>
        <begin position="1"/>
        <end position="140"/>
    </location>
</feature>
<dbReference type="Gene3D" id="3.60.21.10">
    <property type="match status" value="2"/>
</dbReference>
<evidence type="ECO:0000259" key="5">
    <source>
        <dbReference type="Pfam" id="PF12850"/>
    </source>
</evidence>
<dbReference type="GO" id="GO:0042147">
    <property type="term" value="P:retrograde transport, endosome to Golgi"/>
    <property type="evidence" value="ECO:0007669"/>
    <property type="project" value="EnsemblFungi"/>
</dbReference>
<accession>A0A1E3NH33</accession>
<protein>
    <recommendedName>
        <fullName evidence="2 3">Vacuolar protein sorting-associated protein 29</fullName>
    </recommendedName>
</protein>
<feature type="compositionally biased region" description="Basic and acidic residues" evidence="4">
    <location>
        <begin position="179"/>
        <end position="198"/>
    </location>
</feature>
<proteinExistence type="inferred from homology"/>
<gene>
    <name evidence="6" type="ORF">PICMEDRAFT_74156</name>
</gene>
<organism evidence="6 7">
    <name type="scientific">Pichia membranifaciens NRRL Y-2026</name>
    <dbReference type="NCBI Taxonomy" id="763406"/>
    <lineage>
        <taxon>Eukaryota</taxon>
        <taxon>Fungi</taxon>
        <taxon>Dikarya</taxon>
        <taxon>Ascomycota</taxon>
        <taxon>Saccharomycotina</taxon>
        <taxon>Pichiomycetes</taxon>
        <taxon>Pichiales</taxon>
        <taxon>Pichiaceae</taxon>
        <taxon>Pichia</taxon>
    </lineage>
</organism>
<name>A0A1E3NH33_9ASCO</name>
<evidence type="ECO:0000256" key="3">
    <source>
        <dbReference type="RuleBase" id="RU362040"/>
    </source>
</evidence>
<dbReference type="InterPro" id="IPR024654">
    <property type="entry name" value="Calcineurin-like_PHP_lpxH"/>
</dbReference>
<feature type="compositionally biased region" description="Polar residues" evidence="4">
    <location>
        <begin position="213"/>
        <end position="224"/>
    </location>
</feature>
<dbReference type="GeneID" id="30181378"/>
<reference evidence="6 7" key="1">
    <citation type="journal article" date="2016" name="Proc. Natl. Acad. Sci. U.S.A.">
        <title>Comparative genomics of biotechnologically important yeasts.</title>
        <authorList>
            <person name="Riley R."/>
            <person name="Haridas S."/>
            <person name="Wolfe K.H."/>
            <person name="Lopes M.R."/>
            <person name="Hittinger C.T."/>
            <person name="Goeker M."/>
            <person name="Salamov A.A."/>
            <person name="Wisecaver J.H."/>
            <person name="Long T.M."/>
            <person name="Calvey C.H."/>
            <person name="Aerts A.L."/>
            <person name="Barry K.W."/>
            <person name="Choi C."/>
            <person name="Clum A."/>
            <person name="Coughlan A.Y."/>
            <person name="Deshpande S."/>
            <person name="Douglass A.P."/>
            <person name="Hanson S.J."/>
            <person name="Klenk H.-P."/>
            <person name="LaButti K.M."/>
            <person name="Lapidus A."/>
            <person name="Lindquist E.A."/>
            <person name="Lipzen A.M."/>
            <person name="Meier-Kolthoff J.P."/>
            <person name="Ohm R.A."/>
            <person name="Otillar R.P."/>
            <person name="Pangilinan J.L."/>
            <person name="Peng Y."/>
            <person name="Rokas A."/>
            <person name="Rosa C.A."/>
            <person name="Scheuner C."/>
            <person name="Sibirny A.A."/>
            <person name="Slot J.C."/>
            <person name="Stielow J.B."/>
            <person name="Sun H."/>
            <person name="Kurtzman C.P."/>
            <person name="Blackwell M."/>
            <person name="Grigoriev I.V."/>
            <person name="Jeffries T.W."/>
        </authorList>
    </citation>
    <scope>NUCLEOTIDE SEQUENCE [LARGE SCALE GENOMIC DNA]</scope>
    <source>
        <strain evidence="6 7">NRRL Y-2026</strain>
    </source>
</reference>
<evidence type="ECO:0000256" key="4">
    <source>
        <dbReference type="SAM" id="MobiDB-lite"/>
    </source>
</evidence>
<keyword evidence="7" id="KW-1185">Reference proteome</keyword>
<dbReference type="AlphaFoldDB" id="A0A1E3NH33"/>
<dbReference type="GO" id="GO:0170071">
    <property type="term" value="C:CROP complex"/>
    <property type="evidence" value="ECO:0007669"/>
    <property type="project" value="EnsemblFungi"/>
</dbReference>
<evidence type="ECO:0000256" key="2">
    <source>
        <dbReference type="ARBA" id="ARBA00017767"/>
    </source>
</evidence>
<dbReference type="GO" id="GO:0005829">
    <property type="term" value="C:cytosol"/>
    <property type="evidence" value="ECO:0007669"/>
    <property type="project" value="GOC"/>
</dbReference>
<sequence>MLILTIGDLYVPERAIDIPAKFRKLLQPRGKIDKVLCLGNITSSRSTLEFLKNISADFQMVRGEFDDDLSLPQSLVFTYDNLKIGLLNGFQVIPKNDPLSLLNHARMMDADVLIYGSTHKVEAYTLDGKFFVNPGTGTGAYSTDSLDKEDRMMISKLVADKQGAGSAGGDGAVAGAAVRDGESRDPAESEGPAERADGASDALQPQDADRTPPKTSSNSPSDTENTADDSGPAEASKPAVSPDLVPPSLDELQLHSIDEYMEPFPSFCLLDVKDSTCTLYLYTLVDGEVKIDKLVYAKEQ</sequence>
<dbReference type="Proteomes" id="UP000094455">
    <property type="component" value="Unassembled WGS sequence"/>
</dbReference>
<dbReference type="InterPro" id="IPR029052">
    <property type="entry name" value="Metallo-depent_PP-like"/>
</dbReference>
<dbReference type="RefSeq" id="XP_019016509.1">
    <property type="nucleotide sequence ID" value="XM_019164691.1"/>
</dbReference>
<evidence type="ECO:0000313" key="6">
    <source>
        <dbReference type="EMBL" id="ODQ45396.1"/>
    </source>
</evidence>
<feature type="region of interest" description="Disordered" evidence="4">
    <location>
        <begin position="161"/>
        <end position="247"/>
    </location>
</feature>
<dbReference type="InterPro" id="IPR000979">
    <property type="entry name" value="Phosphodiesterase_MJ0936/Vps29"/>
</dbReference>
<dbReference type="SUPFAM" id="SSF56300">
    <property type="entry name" value="Metallo-dependent phosphatases"/>
    <property type="match status" value="1"/>
</dbReference>
<dbReference type="GO" id="GO:0140312">
    <property type="term" value="F:cargo adaptor activity"/>
    <property type="evidence" value="ECO:0007669"/>
    <property type="project" value="EnsemblFungi"/>
</dbReference>
<dbReference type="Pfam" id="PF12850">
    <property type="entry name" value="Metallophos_2"/>
    <property type="match status" value="1"/>
</dbReference>
<comment type="similarity">
    <text evidence="1 3">Belongs to the VPS29 family.</text>
</comment>
<dbReference type="GO" id="GO:0030906">
    <property type="term" value="C:retromer, cargo-selective complex"/>
    <property type="evidence" value="ECO:0007669"/>
    <property type="project" value="EnsemblFungi"/>
</dbReference>
<evidence type="ECO:0000313" key="7">
    <source>
        <dbReference type="Proteomes" id="UP000094455"/>
    </source>
</evidence>
<dbReference type="NCBIfam" id="TIGR00040">
    <property type="entry name" value="yfcE"/>
    <property type="match status" value="1"/>
</dbReference>
<dbReference type="GO" id="GO:0005768">
    <property type="term" value="C:endosome"/>
    <property type="evidence" value="ECO:0007669"/>
    <property type="project" value="EnsemblFungi"/>
</dbReference>
<dbReference type="PANTHER" id="PTHR11124">
    <property type="entry name" value="VACUOLAR SORTING PROTEIN VPS29"/>
    <property type="match status" value="1"/>
</dbReference>
<dbReference type="OrthoDB" id="10258130at2759"/>
<dbReference type="STRING" id="763406.A0A1E3NH33"/>